<dbReference type="OrthoDB" id="6059266at2"/>
<dbReference type="AlphaFoldDB" id="F0QCP8"/>
<evidence type="ECO:0000256" key="1">
    <source>
        <dbReference type="SAM" id="MobiDB-lite"/>
    </source>
</evidence>
<dbReference type="GeneID" id="34237187"/>
<gene>
    <name evidence="2" type="ordered locus">Acav_4759</name>
</gene>
<protein>
    <recommendedName>
        <fullName evidence="4">DUF2399 domain-containing protein</fullName>
    </recommendedName>
</protein>
<dbReference type="KEGG" id="aaa:Acav_4759"/>
<name>F0QCP8_PARA1</name>
<accession>F0QCP8</accession>
<dbReference type="Proteomes" id="UP000002482">
    <property type="component" value="Chromosome"/>
</dbReference>
<dbReference type="HOGENOM" id="CLU_668466_0_0_4"/>
<evidence type="ECO:0000313" key="3">
    <source>
        <dbReference type="Proteomes" id="UP000002482"/>
    </source>
</evidence>
<keyword evidence="3" id="KW-1185">Reference proteome</keyword>
<feature type="region of interest" description="Disordered" evidence="1">
    <location>
        <begin position="1"/>
        <end position="25"/>
    </location>
</feature>
<organism evidence="2 3">
    <name type="scientific">Paracidovorax avenae (strain ATCC 19860 / DSM 7227 / CCUG 15838 / JCM 20985 / LMG 2117 / NCPPB 1011)</name>
    <name type="common">Acidovorax avenae</name>
    <dbReference type="NCBI Taxonomy" id="643561"/>
    <lineage>
        <taxon>Bacteria</taxon>
        <taxon>Pseudomonadati</taxon>
        <taxon>Pseudomonadota</taxon>
        <taxon>Betaproteobacteria</taxon>
        <taxon>Burkholderiales</taxon>
        <taxon>Comamonadaceae</taxon>
        <taxon>Paracidovorax</taxon>
    </lineage>
</organism>
<proteinExistence type="predicted"/>
<dbReference type="EMBL" id="CP002521">
    <property type="protein sequence ID" value="ADX48637.1"/>
    <property type="molecule type" value="Genomic_DNA"/>
</dbReference>
<dbReference type="RefSeq" id="WP_013597098.1">
    <property type="nucleotide sequence ID" value="NC_015138.1"/>
</dbReference>
<evidence type="ECO:0000313" key="2">
    <source>
        <dbReference type="EMBL" id="ADX48637.1"/>
    </source>
</evidence>
<evidence type="ECO:0008006" key="4">
    <source>
        <dbReference type="Google" id="ProtNLM"/>
    </source>
</evidence>
<reference evidence="2" key="1">
    <citation type="submission" date="2011-02" db="EMBL/GenBank/DDBJ databases">
        <title>Complete sequence of Acidovorax avenae subsp. avenae ATCC 19860.</title>
        <authorList>
            <consortium name="US DOE Joint Genome Institute"/>
            <person name="Lucas S."/>
            <person name="Copeland A."/>
            <person name="Lapidus A."/>
            <person name="Cheng J.-F."/>
            <person name="Goodwin L."/>
            <person name="Pitluck S."/>
            <person name="Chertkov O."/>
            <person name="Held B."/>
            <person name="Detter J.C."/>
            <person name="Han C."/>
            <person name="Tapia R."/>
            <person name="Land M."/>
            <person name="Hauser L."/>
            <person name="Kyrpides N."/>
            <person name="Ivanova N."/>
            <person name="Ovchinnikova G."/>
            <person name="Pagani I."/>
            <person name="Gordon S."/>
            <person name="Woyke T."/>
        </authorList>
    </citation>
    <scope>NUCLEOTIDE SEQUENCE</scope>
    <source>
        <strain evidence="2">ATCC 19860</strain>
    </source>
</reference>
<sequence length="389" mass="42931">MAIVTTARGRTRTRESDAPFAGLPPLSPRQEALLRRWLASHAAERRWQTLLDAAGQDLLDSTEALLECLVESGAAVARERLVRGTWQIERMEWRDLPALQASRGIRTSDERRALRDDTRQQLAALADGLPWLQPAIASCLDTAKGADLLKARAELLHALASWHAEQRFGKRRDFALHARQGTKDITPSEWKWLEAHFALESLGIEKLAFILWLGGSLALATGKGHIDVGAAGFCGLPMSTLAGDTRVVDAPVRYWLIENRTSFERQVIRAEPGTCVVWLPGRPPDDWLGALGWLLDRAPAPARISCDPDPAGLDIALTAGAVWTARGLEWAPYRMEPALWQDGTTQPLNDFDRALLARLAARNDLPAPVASLRGALERLGRKAEQEAWL</sequence>